<feature type="transmembrane region" description="Helical" evidence="5">
    <location>
        <begin position="69"/>
        <end position="92"/>
    </location>
</feature>
<keyword evidence="8" id="KW-1185">Reference proteome</keyword>
<protein>
    <submittedName>
        <fullName evidence="7">Calcium/sodium antiporter</fullName>
    </submittedName>
</protein>
<dbReference type="Proteomes" id="UP001160301">
    <property type="component" value="Unassembled WGS sequence"/>
</dbReference>
<dbReference type="RefSeq" id="WP_136966929.1">
    <property type="nucleotide sequence ID" value="NZ_JARZHI010000086.1"/>
</dbReference>
<evidence type="ECO:0000259" key="6">
    <source>
        <dbReference type="Pfam" id="PF01699"/>
    </source>
</evidence>
<feature type="transmembrane region" description="Helical" evidence="5">
    <location>
        <begin position="248"/>
        <end position="271"/>
    </location>
</feature>
<gene>
    <name evidence="7" type="ORF">QHF89_44080</name>
</gene>
<feature type="transmembrane region" description="Helical" evidence="5">
    <location>
        <begin position="127"/>
        <end position="145"/>
    </location>
</feature>
<keyword evidence="2 5" id="KW-0812">Transmembrane</keyword>
<dbReference type="EMBL" id="JARZHI010000086">
    <property type="protein sequence ID" value="MDI1436566.1"/>
    <property type="molecule type" value="Genomic_DNA"/>
</dbReference>
<sequence>MGVYAWAIFVGGLVLLVVGAELVLRGASRLARVLGLEPMVIGLTVVSVGTSMPELAVGIAASWEGAGTLAVGNIAGTNLFNILFILGLSAWIKPLPLQALSIRLDLPVMIAAAVAMFVMALDGVLSRFEGCLMLLSSLVYTVVLLRMARRAPDPTQPAASEVSDVVVSRRARTLARFRDVAMLVVGFIVILVGADLLVQGAVDIARALGVSDAIIGLTIVAIGTSAPEFATTLIATLRDERDIAVGNLLGSSIFNILFILGATCVASPSGILVDQAVLLIDIPLAVGVAVLCVPVFLSDRMVSRREGAFFVLGYLVYLVTLLLLRV</sequence>
<feature type="domain" description="Sodium/calcium exchanger membrane region" evidence="6">
    <location>
        <begin position="180"/>
        <end position="322"/>
    </location>
</feature>
<accession>A0ABT6P7G6</accession>
<feature type="transmembrane region" description="Helical" evidence="5">
    <location>
        <begin position="214"/>
        <end position="236"/>
    </location>
</feature>
<name>A0ABT6P7G6_9BACT</name>
<dbReference type="NCBIfam" id="TIGR00367">
    <property type="entry name" value="calcium/sodium antiporter"/>
    <property type="match status" value="1"/>
</dbReference>
<evidence type="ECO:0000256" key="3">
    <source>
        <dbReference type="ARBA" id="ARBA00022989"/>
    </source>
</evidence>
<evidence type="ECO:0000256" key="2">
    <source>
        <dbReference type="ARBA" id="ARBA00022692"/>
    </source>
</evidence>
<comment type="caution">
    <text evidence="7">The sequence shown here is derived from an EMBL/GenBank/DDBJ whole genome shotgun (WGS) entry which is preliminary data.</text>
</comment>
<feature type="transmembrane region" description="Helical" evidence="5">
    <location>
        <begin position="308"/>
        <end position="324"/>
    </location>
</feature>
<feature type="transmembrane region" description="Helical" evidence="5">
    <location>
        <begin position="104"/>
        <end position="121"/>
    </location>
</feature>
<dbReference type="PANTHER" id="PTHR10846:SF8">
    <property type="entry name" value="INNER MEMBRANE PROTEIN YRBG"/>
    <property type="match status" value="1"/>
</dbReference>
<evidence type="ECO:0000313" key="8">
    <source>
        <dbReference type="Proteomes" id="UP001160301"/>
    </source>
</evidence>
<organism evidence="7 8">
    <name type="scientific">Polyangium sorediatum</name>
    <dbReference type="NCBI Taxonomy" id="889274"/>
    <lineage>
        <taxon>Bacteria</taxon>
        <taxon>Pseudomonadati</taxon>
        <taxon>Myxococcota</taxon>
        <taxon>Polyangia</taxon>
        <taxon>Polyangiales</taxon>
        <taxon>Polyangiaceae</taxon>
        <taxon>Polyangium</taxon>
    </lineage>
</organism>
<dbReference type="Pfam" id="PF01699">
    <property type="entry name" value="Na_Ca_ex"/>
    <property type="match status" value="2"/>
</dbReference>
<dbReference type="InterPro" id="IPR004837">
    <property type="entry name" value="NaCa_Exmemb"/>
</dbReference>
<evidence type="ECO:0000313" key="7">
    <source>
        <dbReference type="EMBL" id="MDI1436566.1"/>
    </source>
</evidence>
<reference evidence="7 8" key="1">
    <citation type="submission" date="2023-04" db="EMBL/GenBank/DDBJ databases">
        <title>The genome sequence of Polyangium sorediatum DSM14670.</title>
        <authorList>
            <person name="Zhang X."/>
        </authorList>
    </citation>
    <scope>NUCLEOTIDE SEQUENCE [LARGE SCALE GENOMIC DNA]</scope>
    <source>
        <strain evidence="7 8">DSM 14670</strain>
    </source>
</reference>
<feature type="transmembrane region" description="Helical" evidence="5">
    <location>
        <begin position="180"/>
        <end position="202"/>
    </location>
</feature>
<dbReference type="InterPro" id="IPR044880">
    <property type="entry name" value="NCX_ion-bd_dom_sf"/>
</dbReference>
<proteinExistence type="predicted"/>
<evidence type="ECO:0000256" key="4">
    <source>
        <dbReference type="ARBA" id="ARBA00023136"/>
    </source>
</evidence>
<comment type="subcellular location">
    <subcellularLocation>
        <location evidence="1">Membrane</location>
        <topology evidence="1">Multi-pass membrane protein</topology>
    </subcellularLocation>
</comment>
<dbReference type="Gene3D" id="1.20.1420.30">
    <property type="entry name" value="NCX, central ion-binding region"/>
    <property type="match status" value="1"/>
</dbReference>
<feature type="domain" description="Sodium/calcium exchanger membrane region" evidence="6">
    <location>
        <begin position="5"/>
        <end position="145"/>
    </location>
</feature>
<keyword evidence="3 5" id="KW-1133">Transmembrane helix</keyword>
<feature type="transmembrane region" description="Helical" evidence="5">
    <location>
        <begin position="277"/>
        <end position="296"/>
    </location>
</feature>
<dbReference type="PANTHER" id="PTHR10846">
    <property type="entry name" value="SODIUM/POTASSIUM/CALCIUM EXCHANGER"/>
    <property type="match status" value="1"/>
</dbReference>
<evidence type="ECO:0000256" key="1">
    <source>
        <dbReference type="ARBA" id="ARBA00004141"/>
    </source>
</evidence>
<dbReference type="InterPro" id="IPR004481">
    <property type="entry name" value="K/Na/Ca-exchanger"/>
</dbReference>
<feature type="transmembrane region" description="Helical" evidence="5">
    <location>
        <begin position="6"/>
        <end position="27"/>
    </location>
</feature>
<keyword evidence="4 5" id="KW-0472">Membrane</keyword>
<evidence type="ECO:0000256" key="5">
    <source>
        <dbReference type="SAM" id="Phobius"/>
    </source>
</evidence>
<feature type="transmembrane region" description="Helical" evidence="5">
    <location>
        <begin position="39"/>
        <end position="63"/>
    </location>
</feature>